<feature type="signal peptide" evidence="2">
    <location>
        <begin position="1"/>
        <end position="22"/>
    </location>
</feature>
<proteinExistence type="predicted"/>
<feature type="compositionally biased region" description="Basic and acidic residues" evidence="1">
    <location>
        <begin position="612"/>
        <end position="629"/>
    </location>
</feature>
<evidence type="ECO:0000313" key="4">
    <source>
        <dbReference type="Proteomes" id="UP000005239"/>
    </source>
</evidence>
<gene>
    <name evidence="3" type="primary">WBGene00276956</name>
</gene>
<accession>A0A2A6CB11</accession>
<keyword evidence="2" id="KW-0732">Signal</keyword>
<feature type="chain" id="PRO_5043399964" evidence="2">
    <location>
        <begin position="23"/>
        <end position="851"/>
    </location>
</feature>
<reference evidence="3" key="2">
    <citation type="submission" date="2022-06" db="UniProtKB">
        <authorList>
            <consortium name="EnsemblMetazoa"/>
        </authorList>
    </citation>
    <scope>IDENTIFICATION</scope>
    <source>
        <strain evidence="3">PS312</strain>
    </source>
</reference>
<feature type="region of interest" description="Disordered" evidence="1">
    <location>
        <begin position="552"/>
        <end position="656"/>
    </location>
</feature>
<sequence>MILRWRILSWLSLILLLQLSIAEDCIKDIPEDICPQREGFDADCERKCMQQYPLRISSGCYLRSTGTLLSFFGIRSFSCRCILPSSYCDSSTVLNAFSPARLQFSLPAIKLHSTIERLEMDQSCPLSPSPFDLTCSSSFSNCGWQRSKGADWFSAREHGILPFGQNEAPTGEYLVAVSREGVTSISLDTCPGLCSKEDVNVTMRMWRAPWVVVELCFKEEKEAYCAPVLTPNGRTTSEVMPQTSSFMISFRFSNLTMGDSILIDDLSTLFEPCPLSQRMHQSLLSLPSTPLSHISSSPFRASMLPSKQQPMAPSPPSPPSPSFLSSQQLPSLQGMPQFPHPSHSNQIVIEPSRGGISENSFVPIVPPPMRGISRPIPTTTIPPPHSSTFPPRFIPPDQQSFIPIGGHSPLPSHLPSLPSLPSPASTRFVSPDEFSRSLPSSSSVDSIARGPQSTRDAMGIMTPEIREKPPHTASVARKNGIEGRNANLDRTCIGRASHIKCQAKCKDQGNGGQSARCVRENEYPFSRRCVCQPRRSPSIIEKKENEMNEEGNWIYRNPNHSPLQDAPSPLRHFPSLPFSTPSPSVSHSPSSIDGDASLNHLFPHQPSTSSEVRFRSEGSSAEKRFRSSHELSVPSSTSVEEILTLTDDEDESSIDQSIESRRDNLLETGITCKNEEYCAEQCEEDSTPVCRNGECICNKCAKHICDFEKRGECGWSDLRALSPQFNNISVASKKGQENRYGLSRMSPRSYSGLLRRAPISGPISLSVDLFPSHNLDVKICVHTLETCQSQRVEARAWNRVTAKIKMKSTDKLFLLFYNKAVIEKTIAIDNIQLESGDCQSIPAKAVRRRRV</sequence>
<dbReference type="OrthoDB" id="5861269at2759"/>
<dbReference type="Proteomes" id="UP000005239">
    <property type="component" value="Unassembled WGS sequence"/>
</dbReference>
<evidence type="ECO:0000256" key="2">
    <source>
        <dbReference type="SAM" id="SignalP"/>
    </source>
</evidence>
<evidence type="ECO:0000313" key="3">
    <source>
        <dbReference type="EnsemblMetazoa" id="PPA38587.1"/>
    </source>
</evidence>
<dbReference type="EnsemblMetazoa" id="PPA38587.1">
    <property type="protein sequence ID" value="PPA38587.1"/>
    <property type="gene ID" value="WBGene00276956"/>
</dbReference>
<reference evidence="4" key="1">
    <citation type="journal article" date="2008" name="Nat. Genet.">
        <title>The Pristionchus pacificus genome provides a unique perspective on nematode lifestyle and parasitism.</title>
        <authorList>
            <person name="Dieterich C."/>
            <person name="Clifton S.W."/>
            <person name="Schuster L.N."/>
            <person name="Chinwalla A."/>
            <person name="Delehaunty K."/>
            <person name="Dinkelacker I."/>
            <person name="Fulton L."/>
            <person name="Fulton R."/>
            <person name="Godfrey J."/>
            <person name="Minx P."/>
            <person name="Mitreva M."/>
            <person name="Roeseler W."/>
            <person name="Tian H."/>
            <person name="Witte H."/>
            <person name="Yang S.P."/>
            <person name="Wilson R.K."/>
            <person name="Sommer R.J."/>
        </authorList>
    </citation>
    <scope>NUCLEOTIDE SEQUENCE [LARGE SCALE GENOMIC DNA]</scope>
    <source>
        <strain evidence="4">PS312</strain>
    </source>
</reference>
<feature type="compositionally biased region" description="Low complexity" evidence="1">
    <location>
        <begin position="574"/>
        <end position="591"/>
    </location>
</feature>
<feature type="region of interest" description="Disordered" evidence="1">
    <location>
        <begin position="422"/>
        <end position="454"/>
    </location>
</feature>
<organism evidence="3 4">
    <name type="scientific">Pristionchus pacificus</name>
    <name type="common">Parasitic nematode worm</name>
    <dbReference type="NCBI Taxonomy" id="54126"/>
    <lineage>
        <taxon>Eukaryota</taxon>
        <taxon>Metazoa</taxon>
        <taxon>Ecdysozoa</taxon>
        <taxon>Nematoda</taxon>
        <taxon>Chromadorea</taxon>
        <taxon>Rhabditida</taxon>
        <taxon>Rhabditina</taxon>
        <taxon>Diplogasteromorpha</taxon>
        <taxon>Diplogasteroidea</taxon>
        <taxon>Neodiplogasteridae</taxon>
        <taxon>Pristionchus</taxon>
    </lineage>
</organism>
<feature type="compositionally biased region" description="Pro residues" evidence="1">
    <location>
        <begin position="312"/>
        <end position="321"/>
    </location>
</feature>
<feature type="region of interest" description="Disordered" evidence="1">
    <location>
        <begin position="297"/>
        <end position="348"/>
    </location>
</feature>
<feature type="compositionally biased region" description="Low complexity" evidence="1">
    <location>
        <begin position="322"/>
        <end position="337"/>
    </location>
</feature>
<dbReference type="AlphaFoldDB" id="A0A2A6CB11"/>
<feature type="compositionally biased region" description="Low complexity" evidence="1">
    <location>
        <begin position="436"/>
        <end position="446"/>
    </location>
</feature>
<accession>A0A8R1URB7</accession>
<keyword evidence="4" id="KW-1185">Reference proteome</keyword>
<evidence type="ECO:0000256" key="1">
    <source>
        <dbReference type="SAM" id="MobiDB-lite"/>
    </source>
</evidence>
<protein>
    <submittedName>
        <fullName evidence="3">Uncharacterized protein</fullName>
    </submittedName>
</protein>
<name>A0A2A6CB11_PRIPA</name>